<comment type="similarity">
    <text evidence="1">Belongs to the membrane fusion protein (MFP) (TC 8.A.1) family.</text>
</comment>
<dbReference type="PANTHER" id="PTHR30469:SF15">
    <property type="entry name" value="HLYD FAMILY OF SECRETION PROTEINS"/>
    <property type="match status" value="1"/>
</dbReference>
<dbReference type="Proteomes" id="UP000242857">
    <property type="component" value="Unassembled WGS sequence"/>
</dbReference>
<dbReference type="Gene3D" id="2.40.420.20">
    <property type="match status" value="1"/>
</dbReference>
<dbReference type="SUPFAM" id="SSF111369">
    <property type="entry name" value="HlyD-like secretion proteins"/>
    <property type="match status" value="2"/>
</dbReference>
<dbReference type="Pfam" id="PF25954">
    <property type="entry name" value="Beta-barrel_RND_2"/>
    <property type="match status" value="1"/>
</dbReference>
<sequence>MARLQFFRNRWRFTAVLAAGLLALWGLPKLRGPVLPGYQVQSGPLIQSVVATGRVAAPSRVQISPEITGLVQERRVREGDHVAAGDVLIVLRADDLKARRDQARAALAALQQAERPNALARLRQTEAQLAQAERELQRRRDLSTRQLIARESVEQAEQAVIAARTAVEQARLTARTLADDGAREAQARKELEAAEAALARAVIRAPIAGTVLTRRVEPGDTVRPGMVLLEIAADAPDEILLPVDEKLIAPIKPGQTATCIADAFPTRPFQAIVDRIAPVVDPARGSVDVRLRITPAVDFLRQDMTVTVTVRTGERSQALVIPNDALLPVENGSDRARVLVVRDGRVQPVTVTLGLRGTAMSEITSGLRAGEHVLAVAALPPDTLPNAGARVRVEPQQSPSDNASTRRELPVKFN</sequence>
<dbReference type="Pfam" id="PF25967">
    <property type="entry name" value="RND-MFP_C"/>
    <property type="match status" value="1"/>
</dbReference>
<protein>
    <submittedName>
        <fullName evidence="7">HlyD family secretion protein</fullName>
    </submittedName>
</protein>
<dbReference type="AlphaFoldDB" id="A0A1M4V738"/>
<name>A0A1M4V738_9GAMM</name>
<dbReference type="OrthoDB" id="9806939at2"/>
<proteinExistence type="inferred from homology"/>
<evidence type="ECO:0000256" key="2">
    <source>
        <dbReference type="SAM" id="Coils"/>
    </source>
</evidence>
<evidence type="ECO:0000313" key="8">
    <source>
        <dbReference type="Proteomes" id="UP000242857"/>
    </source>
</evidence>
<dbReference type="NCBIfam" id="TIGR01730">
    <property type="entry name" value="RND_mfp"/>
    <property type="match status" value="1"/>
</dbReference>
<evidence type="ECO:0000256" key="3">
    <source>
        <dbReference type="SAM" id="MobiDB-lite"/>
    </source>
</evidence>
<dbReference type="InterPro" id="IPR006143">
    <property type="entry name" value="RND_pump_MFP"/>
</dbReference>
<feature type="domain" description="CzcB-like barrel-sandwich hybrid" evidence="6">
    <location>
        <begin position="61"/>
        <end position="232"/>
    </location>
</feature>
<evidence type="ECO:0000259" key="4">
    <source>
        <dbReference type="Pfam" id="PF25954"/>
    </source>
</evidence>
<evidence type="ECO:0000256" key="1">
    <source>
        <dbReference type="ARBA" id="ARBA00009477"/>
    </source>
</evidence>
<dbReference type="Gene3D" id="2.40.30.170">
    <property type="match status" value="1"/>
</dbReference>
<dbReference type="InterPro" id="IPR058627">
    <property type="entry name" value="MdtA-like_C"/>
</dbReference>
<evidence type="ECO:0000259" key="5">
    <source>
        <dbReference type="Pfam" id="PF25967"/>
    </source>
</evidence>
<dbReference type="GO" id="GO:1990281">
    <property type="term" value="C:efflux pump complex"/>
    <property type="evidence" value="ECO:0007669"/>
    <property type="project" value="TreeGrafter"/>
</dbReference>
<dbReference type="EMBL" id="FQUK01000010">
    <property type="protein sequence ID" value="SHE64774.1"/>
    <property type="molecule type" value="Genomic_DNA"/>
</dbReference>
<feature type="domain" description="CusB-like beta-barrel" evidence="4">
    <location>
        <begin position="243"/>
        <end position="312"/>
    </location>
</feature>
<dbReference type="InterPro" id="IPR058792">
    <property type="entry name" value="Beta-barrel_RND_2"/>
</dbReference>
<dbReference type="GO" id="GO:0015562">
    <property type="term" value="F:efflux transmembrane transporter activity"/>
    <property type="evidence" value="ECO:0007669"/>
    <property type="project" value="TreeGrafter"/>
</dbReference>
<feature type="region of interest" description="Disordered" evidence="3">
    <location>
        <begin position="384"/>
        <end position="414"/>
    </location>
</feature>
<dbReference type="InterPro" id="IPR058647">
    <property type="entry name" value="BSH_CzcB-like"/>
</dbReference>
<evidence type="ECO:0000313" key="7">
    <source>
        <dbReference type="EMBL" id="SHE64774.1"/>
    </source>
</evidence>
<dbReference type="RefSeq" id="WP_072755387.1">
    <property type="nucleotide sequence ID" value="NZ_FQUK01000010.1"/>
</dbReference>
<keyword evidence="8" id="KW-1185">Reference proteome</keyword>
<reference evidence="8" key="1">
    <citation type="submission" date="2016-11" db="EMBL/GenBank/DDBJ databases">
        <authorList>
            <person name="Varghese N."/>
            <person name="Submissions S."/>
        </authorList>
    </citation>
    <scope>NUCLEOTIDE SEQUENCE [LARGE SCALE GENOMIC DNA]</scope>
    <source>
        <strain evidence="8">DSM 14834</strain>
    </source>
</reference>
<dbReference type="STRING" id="213588.SAMN02745204_00852"/>
<dbReference type="PANTHER" id="PTHR30469">
    <property type="entry name" value="MULTIDRUG RESISTANCE PROTEIN MDTA"/>
    <property type="match status" value="1"/>
</dbReference>
<keyword evidence="2" id="KW-0175">Coiled coil</keyword>
<accession>A0A1M4V738</accession>
<feature type="coiled-coil region" evidence="2">
    <location>
        <begin position="93"/>
        <end position="204"/>
    </location>
</feature>
<organism evidence="7 8">
    <name type="scientific">Thermomonas hydrothermalis</name>
    <dbReference type="NCBI Taxonomy" id="213588"/>
    <lineage>
        <taxon>Bacteria</taxon>
        <taxon>Pseudomonadati</taxon>
        <taxon>Pseudomonadota</taxon>
        <taxon>Gammaproteobacteria</taxon>
        <taxon>Lysobacterales</taxon>
        <taxon>Lysobacteraceae</taxon>
        <taxon>Thermomonas</taxon>
    </lineage>
</organism>
<gene>
    <name evidence="7" type="ORF">SAMN02745204_00852</name>
</gene>
<dbReference type="Gene3D" id="2.40.50.100">
    <property type="match status" value="2"/>
</dbReference>
<feature type="domain" description="Multidrug resistance protein MdtA-like C-terminal permuted SH3" evidence="5">
    <location>
        <begin position="317"/>
        <end position="373"/>
    </location>
</feature>
<feature type="compositionally biased region" description="Basic and acidic residues" evidence="3">
    <location>
        <begin position="404"/>
        <end position="414"/>
    </location>
</feature>
<evidence type="ECO:0000259" key="6">
    <source>
        <dbReference type="Pfam" id="PF25973"/>
    </source>
</evidence>
<dbReference type="Pfam" id="PF25973">
    <property type="entry name" value="BSH_CzcB"/>
    <property type="match status" value="1"/>
</dbReference>